<dbReference type="InterPro" id="IPR003010">
    <property type="entry name" value="C-N_Hydrolase"/>
</dbReference>
<gene>
    <name evidence="4" type="ORF">CAOG_000058</name>
</gene>
<dbReference type="PROSITE" id="PS50263">
    <property type="entry name" value="CN_HYDROLASE"/>
    <property type="match status" value="1"/>
</dbReference>
<evidence type="ECO:0000256" key="2">
    <source>
        <dbReference type="SAM" id="SignalP"/>
    </source>
</evidence>
<dbReference type="InParanoid" id="A0A0D2VF99"/>
<proteinExistence type="inferred from homology"/>
<evidence type="ECO:0000313" key="5">
    <source>
        <dbReference type="Proteomes" id="UP000008743"/>
    </source>
</evidence>
<dbReference type="SUPFAM" id="SSF56317">
    <property type="entry name" value="Carbon-nitrogen hydrolase"/>
    <property type="match status" value="1"/>
</dbReference>
<protein>
    <recommendedName>
        <fullName evidence="3">CN hydrolase domain-containing protein</fullName>
    </recommendedName>
</protein>
<dbReference type="OMA" id="CHVREAN"/>
<dbReference type="PANTHER" id="PTHR10609:SF27">
    <property type="entry name" value="CN HYDROLASE DOMAIN-CONTAINING PROTEIN-RELATED"/>
    <property type="match status" value="1"/>
</dbReference>
<dbReference type="Gene3D" id="3.60.110.10">
    <property type="entry name" value="Carbon-nitrogen hydrolase"/>
    <property type="match status" value="1"/>
</dbReference>
<dbReference type="OrthoDB" id="10250282at2759"/>
<comment type="similarity">
    <text evidence="1">Belongs to the carbon-nitrogen hydrolase superfamily. BTD/VNN family.</text>
</comment>
<dbReference type="Proteomes" id="UP000008743">
    <property type="component" value="Unassembled WGS sequence"/>
</dbReference>
<dbReference type="STRING" id="595528.A0A0D2VF99"/>
<feature type="chain" id="PRO_5002265990" description="CN hydrolase domain-containing protein" evidence="2">
    <location>
        <begin position="31"/>
        <end position="310"/>
    </location>
</feature>
<dbReference type="InterPro" id="IPR040154">
    <property type="entry name" value="Biotinidase/VNN"/>
</dbReference>
<evidence type="ECO:0000259" key="3">
    <source>
        <dbReference type="PROSITE" id="PS50263"/>
    </source>
</evidence>
<keyword evidence="5" id="KW-1185">Reference proteome</keyword>
<dbReference type="AlphaFoldDB" id="A0A0D2VF99"/>
<keyword evidence="2" id="KW-0732">Signal</keyword>
<accession>A0A0D2VF99</accession>
<dbReference type="EMBL" id="KE346360">
    <property type="protein sequence ID" value="KJE88397.1"/>
    <property type="molecule type" value="Genomic_DNA"/>
</dbReference>
<reference evidence="5" key="1">
    <citation type="submission" date="2011-02" db="EMBL/GenBank/DDBJ databases">
        <title>The Genome Sequence of Capsaspora owczarzaki ATCC 30864.</title>
        <authorList>
            <person name="Russ C."/>
            <person name="Cuomo C."/>
            <person name="Burger G."/>
            <person name="Gray M.W."/>
            <person name="Holland P.W.H."/>
            <person name="King N."/>
            <person name="Lang F.B.F."/>
            <person name="Roger A.J."/>
            <person name="Ruiz-Trillo I."/>
            <person name="Young S.K."/>
            <person name="Zeng Q."/>
            <person name="Gargeya S."/>
            <person name="Alvarado L."/>
            <person name="Berlin A."/>
            <person name="Chapman S.B."/>
            <person name="Chen Z."/>
            <person name="Freedman E."/>
            <person name="Gellesch M."/>
            <person name="Goldberg J."/>
            <person name="Griggs A."/>
            <person name="Gujja S."/>
            <person name="Heilman E."/>
            <person name="Heiman D."/>
            <person name="Howarth C."/>
            <person name="Mehta T."/>
            <person name="Neiman D."/>
            <person name="Pearson M."/>
            <person name="Roberts A."/>
            <person name="Saif S."/>
            <person name="Shea T."/>
            <person name="Shenoy N."/>
            <person name="Sisk P."/>
            <person name="Stolte C."/>
            <person name="Sykes S."/>
            <person name="White J."/>
            <person name="Yandava C."/>
            <person name="Haas B."/>
            <person name="Nusbaum C."/>
            <person name="Birren B."/>
        </authorList>
    </citation>
    <scope>NUCLEOTIDE SEQUENCE</scope>
    <source>
        <strain evidence="5">ATCC 30864</strain>
    </source>
</reference>
<feature type="signal peptide" evidence="2">
    <location>
        <begin position="1"/>
        <end position="30"/>
    </location>
</feature>
<dbReference type="PhylomeDB" id="A0A0D2VF99"/>
<feature type="domain" description="CN hydrolase" evidence="3">
    <location>
        <begin position="40"/>
        <end position="310"/>
    </location>
</feature>
<dbReference type="eggNOG" id="KOG0806">
    <property type="taxonomic scope" value="Eukaryota"/>
</dbReference>
<evidence type="ECO:0000313" key="4">
    <source>
        <dbReference type="EMBL" id="KJE88397.1"/>
    </source>
</evidence>
<organism evidence="4 5">
    <name type="scientific">Capsaspora owczarzaki (strain ATCC 30864)</name>
    <dbReference type="NCBI Taxonomy" id="595528"/>
    <lineage>
        <taxon>Eukaryota</taxon>
        <taxon>Filasterea</taxon>
        <taxon>Capsaspora</taxon>
    </lineage>
</organism>
<dbReference type="Pfam" id="PF00795">
    <property type="entry name" value="CN_hydrolase"/>
    <property type="match status" value="1"/>
</dbReference>
<dbReference type="RefSeq" id="XP_004364929.1">
    <property type="nucleotide sequence ID" value="XM_004364872.2"/>
</dbReference>
<evidence type="ECO:0000256" key="1">
    <source>
        <dbReference type="ARBA" id="ARBA00008225"/>
    </source>
</evidence>
<dbReference type="InterPro" id="IPR036526">
    <property type="entry name" value="C-N_Hydrolase_sf"/>
</dbReference>
<sequence>MAASRATLLVCNGALAALAMLLLIAPSSLTVVAATAGVPYRAAMVEHSPVFPANATPVEMMAANMALYELHMVAAKASGAQVVVFPEFGLGPKNFIDRDQLLPFAEHLPAVSNATGQTAPCYDASAPPVFRNASCFALNYGILVSINMYDVQPCTTASDPRCPRDGRFQYNTEVVFDERGIMVAKYYKTHVFYLNCFDEPATPDLVYFTSAFNVTFGVFTCFDIMFETPSVPLVNLGIRNFLYSVAMSALGPVGKDIFEIWSARHNSTLLASNDGTGPSGAFVHGVNKVSQQVNIPGTTNEVLLLADLVA</sequence>
<name>A0A0D2VF99_CAPO3</name>
<dbReference type="PANTHER" id="PTHR10609">
    <property type="entry name" value="BIOTINIDASE-RELATED"/>
    <property type="match status" value="1"/>
</dbReference>